<gene>
    <name evidence="2" type="ORF">BIW11_09376</name>
</gene>
<name>A0A1V9XKC9_9ACAR</name>
<keyword evidence="3" id="KW-1185">Reference proteome</keyword>
<organism evidence="2 3">
    <name type="scientific">Tropilaelaps mercedesae</name>
    <dbReference type="NCBI Taxonomy" id="418985"/>
    <lineage>
        <taxon>Eukaryota</taxon>
        <taxon>Metazoa</taxon>
        <taxon>Ecdysozoa</taxon>
        <taxon>Arthropoda</taxon>
        <taxon>Chelicerata</taxon>
        <taxon>Arachnida</taxon>
        <taxon>Acari</taxon>
        <taxon>Parasitiformes</taxon>
        <taxon>Mesostigmata</taxon>
        <taxon>Gamasina</taxon>
        <taxon>Dermanyssoidea</taxon>
        <taxon>Laelapidae</taxon>
        <taxon>Tropilaelaps</taxon>
    </lineage>
</organism>
<protein>
    <submittedName>
        <fullName evidence="2">Uncharacterized protein</fullName>
    </submittedName>
</protein>
<feature type="region of interest" description="Disordered" evidence="1">
    <location>
        <begin position="16"/>
        <end position="44"/>
    </location>
</feature>
<accession>A0A1V9XKC9</accession>
<evidence type="ECO:0000256" key="1">
    <source>
        <dbReference type="SAM" id="MobiDB-lite"/>
    </source>
</evidence>
<evidence type="ECO:0000313" key="2">
    <source>
        <dbReference type="EMBL" id="OQR74000.1"/>
    </source>
</evidence>
<dbReference type="AlphaFoldDB" id="A0A1V9XKC9"/>
<comment type="caution">
    <text evidence="2">The sequence shown here is derived from an EMBL/GenBank/DDBJ whole genome shotgun (WGS) entry which is preliminary data.</text>
</comment>
<sequence length="66" mass="7824">MQVVYYKMRMSSYKRTCATTGRQPRTSPGKCSRRQGRQRQQHRNIVCKQNVLQYSLHRDGCSESKE</sequence>
<reference evidence="2 3" key="1">
    <citation type="journal article" date="2017" name="Gigascience">
        <title>Draft genome of the honey bee ectoparasitic mite, Tropilaelaps mercedesae, is shaped by the parasitic life history.</title>
        <authorList>
            <person name="Dong X."/>
            <person name="Armstrong S.D."/>
            <person name="Xia D."/>
            <person name="Makepeace B.L."/>
            <person name="Darby A.C."/>
            <person name="Kadowaki T."/>
        </authorList>
    </citation>
    <scope>NUCLEOTIDE SEQUENCE [LARGE SCALE GENOMIC DNA]</scope>
    <source>
        <strain evidence="2">Wuxi-XJTLU</strain>
    </source>
</reference>
<evidence type="ECO:0000313" key="3">
    <source>
        <dbReference type="Proteomes" id="UP000192247"/>
    </source>
</evidence>
<feature type="compositionally biased region" description="Basic residues" evidence="1">
    <location>
        <begin position="31"/>
        <end position="42"/>
    </location>
</feature>
<feature type="compositionally biased region" description="Polar residues" evidence="1">
    <location>
        <begin position="16"/>
        <end position="26"/>
    </location>
</feature>
<dbReference type="EMBL" id="MNPL01008899">
    <property type="protein sequence ID" value="OQR74000.1"/>
    <property type="molecule type" value="Genomic_DNA"/>
</dbReference>
<dbReference type="InParanoid" id="A0A1V9XKC9"/>
<dbReference type="Proteomes" id="UP000192247">
    <property type="component" value="Unassembled WGS sequence"/>
</dbReference>
<proteinExistence type="predicted"/>